<gene>
    <name evidence="5" type="ORF">GE061_014787</name>
</gene>
<dbReference type="InterPro" id="IPR050565">
    <property type="entry name" value="LYPA1-2/EST-like"/>
</dbReference>
<dbReference type="Proteomes" id="UP000466442">
    <property type="component" value="Unassembled WGS sequence"/>
</dbReference>
<dbReference type="GO" id="GO:0008474">
    <property type="term" value="F:palmitoyl-(protein) hydrolase activity"/>
    <property type="evidence" value="ECO:0007669"/>
    <property type="project" value="UniProtKB-EC"/>
</dbReference>
<evidence type="ECO:0000256" key="2">
    <source>
        <dbReference type="ARBA" id="ARBA00012423"/>
    </source>
</evidence>
<dbReference type="EMBL" id="WIXP02000006">
    <property type="protein sequence ID" value="KAF6209044.1"/>
    <property type="molecule type" value="Genomic_DNA"/>
</dbReference>
<proteinExistence type="inferred from homology"/>
<dbReference type="Gene3D" id="3.40.50.1820">
    <property type="entry name" value="alpha/beta hydrolase"/>
    <property type="match status" value="1"/>
</dbReference>
<comment type="caution">
    <text evidence="5">The sequence shown here is derived from an EMBL/GenBank/DDBJ whole genome shotgun (WGS) entry which is preliminary data.</text>
</comment>
<organism evidence="5 6">
    <name type="scientific">Apolygus lucorum</name>
    <name type="common">Small green plant bug</name>
    <name type="synonym">Lygocoris lucorum</name>
    <dbReference type="NCBI Taxonomy" id="248454"/>
    <lineage>
        <taxon>Eukaryota</taxon>
        <taxon>Metazoa</taxon>
        <taxon>Ecdysozoa</taxon>
        <taxon>Arthropoda</taxon>
        <taxon>Hexapoda</taxon>
        <taxon>Insecta</taxon>
        <taxon>Pterygota</taxon>
        <taxon>Neoptera</taxon>
        <taxon>Paraneoptera</taxon>
        <taxon>Hemiptera</taxon>
        <taxon>Heteroptera</taxon>
        <taxon>Panheteroptera</taxon>
        <taxon>Cimicomorpha</taxon>
        <taxon>Miridae</taxon>
        <taxon>Mirini</taxon>
        <taxon>Apolygus</taxon>
    </lineage>
</organism>
<dbReference type="GO" id="GO:0005737">
    <property type="term" value="C:cytoplasm"/>
    <property type="evidence" value="ECO:0007669"/>
    <property type="project" value="TreeGrafter"/>
</dbReference>
<reference evidence="5" key="1">
    <citation type="journal article" date="2021" name="Mol. Ecol. Resour.">
        <title>Apolygus lucorum genome provides insights into omnivorousness and mesophyll feeding.</title>
        <authorList>
            <person name="Liu Y."/>
            <person name="Liu H."/>
            <person name="Wang H."/>
            <person name="Huang T."/>
            <person name="Liu B."/>
            <person name="Yang B."/>
            <person name="Yin L."/>
            <person name="Li B."/>
            <person name="Zhang Y."/>
            <person name="Zhang S."/>
            <person name="Jiang F."/>
            <person name="Zhang X."/>
            <person name="Ren Y."/>
            <person name="Wang B."/>
            <person name="Wang S."/>
            <person name="Lu Y."/>
            <person name="Wu K."/>
            <person name="Fan W."/>
            <person name="Wang G."/>
        </authorList>
    </citation>
    <scope>NUCLEOTIDE SEQUENCE</scope>
    <source>
        <strain evidence="5">12Hb</strain>
    </source>
</reference>
<evidence type="ECO:0000256" key="1">
    <source>
        <dbReference type="ARBA" id="ARBA00006499"/>
    </source>
</evidence>
<feature type="domain" description="Phospholipase/carboxylesterase/thioesterase" evidence="4">
    <location>
        <begin position="11"/>
        <end position="221"/>
    </location>
</feature>
<dbReference type="InterPro" id="IPR029058">
    <property type="entry name" value="AB_hydrolase_fold"/>
</dbReference>
<dbReference type="AlphaFoldDB" id="A0A6A4JB58"/>
<accession>A0A6A4JB58</accession>
<evidence type="ECO:0000313" key="5">
    <source>
        <dbReference type="EMBL" id="KAF6209044.1"/>
    </source>
</evidence>
<protein>
    <recommendedName>
        <fullName evidence="2">palmitoyl-protein hydrolase</fullName>
        <ecNumber evidence="2">3.1.2.22</ecNumber>
    </recommendedName>
</protein>
<keyword evidence="6" id="KW-1185">Reference proteome</keyword>
<sequence>MGAFELEEIVVLEQTGEKATAALIFLHGATLTGHDVKDEFKRYFKAEGHPYIKCYFPTAPERYLTMRDMKQRYWFDCARTGSANEDVICSIEDAEYVSLILDKLADEIEQSGIPRERIIIGGASQGGMVSIYATYVQGINIGGVVAISAAFPFYKQVILLEGTTTPLLSIYGQKDSFIKPTVMGMMWQLFRNKKINMNVKTLRHLGHDMDPEYTKLMFEWIEQKFPKLV</sequence>
<evidence type="ECO:0000256" key="3">
    <source>
        <dbReference type="ARBA" id="ARBA00022801"/>
    </source>
</evidence>
<dbReference type="OrthoDB" id="2418081at2759"/>
<evidence type="ECO:0000313" key="6">
    <source>
        <dbReference type="Proteomes" id="UP000466442"/>
    </source>
</evidence>
<name>A0A6A4JB58_APOLU</name>
<dbReference type="EC" id="3.1.2.22" evidence="2"/>
<dbReference type="Pfam" id="PF02230">
    <property type="entry name" value="Abhydrolase_2"/>
    <property type="match status" value="1"/>
</dbReference>
<dbReference type="PANTHER" id="PTHR10655:SF17">
    <property type="entry name" value="LYSOPHOSPHOLIPASE-LIKE PROTEIN 1"/>
    <property type="match status" value="1"/>
</dbReference>
<dbReference type="SUPFAM" id="SSF53474">
    <property type="entry name" value="alpha/beta-Hydrolases"/>
    <property type="match status" value="1"/>
</dbReference>
<keyword evidence="3" id="KW-0378">Hydrolase</keyword>
<dbReference type="InterPro" id="IPR003140">
    <property type="entry name" value="PLipase/COase/thioEstase"/>
</dbReference>
<evidence type="ECO:0000259" key="4">
    <source>
        <dbReference type="Pfam" id="PF02230"/>
    </source>
</evidence>
<dbReference type="PANTHER" id="PTHR10655">
    <property type="entry name" value="LYSOPHOSPHOLIPASE-RELATED"/>
    <property type="match status" value="1"/>
</dbReference>
<comment type="similarity">
    <text evidence="1">Belongs to the AB hydrolase superfamily. AB hydrolase 2 family.</text>
</comment>
<dbReference type="GO" id="GO:0052689">
    <property type="term" value="F:carboxylic ester hydrolase activity"/>
    <property type="evidence" value="ECO:0007669"/>
    <property type="project" value="TreeGrafter"/>
</dbReference>